<feature type="compositionally biased region" description="Basic residues" evidence="2">
    <location>
        <begin position="108"/>
        <end position="117"/>
    </location>
</feature>
<sequence>MAEDKLNLIKDYLNDLNMSSQNLCNINYYNSIPKLKKIRDINDHPILNCLRTKYNESKKHTPNENEQFKSIDFEGYSTNIESESSISLEQTHDYSSQLSEGEKDENRAKKKEKKKFHTNSEKPQKKKIIFSFKKKNETKDSNSSYIKNFEISDRNDDHFVESTNKIEKPLILNQINMSKFCNKNVSIPCSNVNYNKKGEEKTRNKMHIINDINRISNYDNNKYNKNNNKSPVYSHISESQFSSINNVAKNSKQIKKREKNKKTILKEGYSKNLKENNNIEESNNMENNFCRGIRTNEENKYITPNRLEIEDKHIKGINIKKMTNRQNTTFSNDHEKELFQYLIKEANKEIEKIIIKIEQKYKNETAYKINNIKKEYDEKFRELTKNETDIYMQNETILVKNRNNKEKIKSLENTNYILLKEIEKLKKYNEETNNNHFQKYENINKNELNTKKLKDKVQMMNKQIEEYEKKINMLNDDLNANYEKYFYFQNKCGHNEKVIQQNEEEMINLKKKLEISGKSKSEIELELRQLQDKNIKVERDINNLREELNKAKVNVSILKEKNNEEQRNSEYLISCYKVEEKKLKEDLENYKIKYAISENNKYSKTFEQKLKNLETTLKDVENEKSIYERTCLKYEKIEKNLREEIKDLKNELYDCKNKLHQVNKPIPPPIQTIMFNANPEYGLSQEKENEHNMDKVQEREEFKSDEILKEPDITEKINSIEKQLILLKLEKSAKESELIRCPKYGKRSEEIKKKACLEQKLAYINDKISILNKNLKLIKNKK</sequence>
<feature type="region of interest" description="Disordered" evidence="2">
    <location>
        <begin position="84"/>
        <end position="124"/>
    </location>
</feature>
<feature type="compositionally biased region" description="Polar residues" evidence="2">
    <location>
        <begin position="84"/>
        <end position="99"/>
    </location>
</feature>
<name>A0A122IJ73_PLABE</name>
<dbReference type="Proteomes" id="UP000069549">
    <property type="component" value="Chromosome 12"/>
</dbReference>
<protein>
    <submittedName>
        <fullName evidence="3">Uncharacterized protein</fullName>
    </submittedName>
</protein>
<evidence type="ECO:0000313" key="3">
    <source>
        <dbReference type="EMBL" id="CXI76295.1"/>
    </source>
</evidence>
<dbReference type="VEuPathDB" id="PlasmoDB:PBANKA_1216300"/>
<dbReference type="SUPFAM" id="SSF57997">
    <property type="entry name" value="Tropomyosin"/>
    <property type="match status" value="1"/>
</dbReference>
<evidence type="ECO:0000256" key="2">
    <source>
        <dbReference type="SAM" id="MobiDB-lite"/>
    </source>
</evidence>
<keyword evidence="1" id="KW-0175">Coiled coil</keyword>
<organism evidence="3 4">
    <name type="scientific">Plasmodium berghei</name>
    <dbReference type="NCBI Taxonomy" id="5821"/>
    <lineage>
        <taxon>Eukaryota</taxon>
        <taxon>Sar</taxon>
        <taxon>Alveolata</taxon>
        <taxon>Apicomplexa</taxon>
        <taxon>Aconoidasida</taxon>
        <taxon>Haemosporida</taxon>
        <taxon>Plasmodiidae</taxon>
        <taxon>Plasmodium</taxon>
        <taxon>Plasmodium (Vinckeia)</taxon>
    </lineage>
</organism>
<proteinExistence type="predicted"/>
<dbReference type="AlphaFoldDB" id="A0A122IJ73"/>
<gene>
    <name evidence="3" type="ORF">PBK173_000329400</name>
</gene>
<dbReference type="EMBL" id="LT160032">
    <property type="protein sequence ID" value="CXI76295.1"/>
    <property type="molecule type" value="Genomic_DNA"/>
</dbReference>
<feature type="coiled-coil region" evidence="1">
    <location>
        <begin position="450"/>
        <end position="484"/>
    </location>
</feature>
<evidence type="ECO:0000256" key="1">
    <source>
        <dbReference type="SAM" id="Coils"/>
    </source>
</evidence>
<accession>A0A122IJ73</accession>
<feature type="coiled-coil region" evidence="1">
    <location>
        <begin position="520"/>
        <end position="658"/>
    </location>
</feature>
<reference evidence="3 4" key="1">
    <citation type="submission" date="2016-02" db="EMBL/GenBank/DDBJ databases">
        <authorList>
            <consortium name="Pathogen Informatics"/>
        </authorList>
    </citation>
    <scope>NUCLEOTIDE SEQUENCE [LARGE SCALE GENOMIC DNA]</scope>
    <source>
        <strain evidence="3 4">K173</strain>
    </source>
</reference>
<evidence type="ECO:0000313" key="4">
    <source>
        <dbReference type="Proteomes" id="UP000069549"/>
    </source>
</evidence>